<organism evidence="1 2">
    <name type="scientific">Abeliophyllum distichum</name>
    <dbReference type="NCBI Taxonomy" id="126358"/>
    <lineage>
        <taxon>Eukaryota</taxon>
        <taxon>Viridiplantae</taxon>
        <taxon>Streptophyta</taxon>
        <taxon>Embryophyta</taxon>
        <taxon>Tracheophyta</taxon>
        <taxon>Spermatophyta</taxon>
        <taxon>Magnoliopsida</taxon>
        <taxon>eudicotyledons</taxon>
        <taxon>Gunneridae</taxon>
        <taxon>Pentapetalae</taxon>
        <taxon>asterids</taxon>
        <taxon>lamiids</taxon>
        <taxon>Lamiales</taxon>
        <taxon>Oleaceae</taxon>
        <taxon>Forsythieae</taxon>
        <taxon>Abeliophyllum</taxon>
    </lineage>
</organism>
<proteinExistence type="predicted"/>
<name>A0ABD1RPY4_9LAMI</name>
<dbReference type="AlphaFoldDB" id="A0ABD1RPY4"/>
<comment type="caution">
    <text evidence="1">The sequence shown here is derived from an EMBL/GenBank/DDBJ whole genome shotgun (WGS) entry which is preliminary data.</text>
</comment>
<sequence length="103" mass="11530">MGSVILGHPAWRTGIWCLWGSQRSRGSAGYGMGTVWGWFFKSPQREYKFSAWGVFGGEMEIREGLGVISCDVDKSHVAFFSYSVLHIHSGQDKLCPLWTGERA</sequence>
<dbReference type="EMBL" id="JBFOLK010000008">
    <property type="protein sequence ID" value="KAL2490316.1"/>
    <property type="molecule type" value="Genomic_DNA"/>
</dbReference>
<protein>
    <submittedName>
        <fullName evidence="1">Uncharacterized protein</fullName>
    </submittedName>
</protein>
<gene>
    <name evidence="1" type="ORF">Adt_25944</name>
</gene>
<evidence type="ECO:0000313" key="2">
    <source>
        <dbReference type="Proteomes" id="UP001604336"/>
    </source>
</evidence>
<reference evidence="2" key="1">
    <citation type="submission" date="2024-07" db="EMBL/GenBank/DDBJ databases">
        <title>Two chromosome-level genome assemblies of Korean endemic species Abeliophyllum distichum and Forsythia ovata (Oleaceae).</title>
        <authorList>
            <person name="Jang H."/>
        </authorList>
    </citation>
    <scope>NUCLEOTIDE SEQUENCE [LARGE SCALE GENOMIC DNA]</scope>
</reference>
<dbReference type="Proteomes" id="UP001604336">
    <property type="component" value="Unassembled WGS sequence"/>
</dbReference>
<keyword evidence="2" id="KW-1185">Reference proteome</keyword>
<evidence type="ECO:0000313" key="1">
    <source>
        <dbReference type="EMBL" id="KAL2490316.1"/>
    </source>
</evidence>
<accession>A0ABD1RPY4</accession>